<evidence type="ECO:0000256" key="1">
    <source>
        <dbReference type="ARBA" id="ARBA00022801"/>
    </source>
</evidence>
<organism evidence="4 5">
    <name type="scientific">Cordyceps militaris (strain CM01)</name>
    <name type="common">Caterpillar fungus</name>
    <dbReference type="NCBI Taxonomy" id="983644"/>
    <lineage>
        <taxon>Eukaryota</taxon>
        <taxon>Fungi</taxon>
        <taxon>Dikarya</taxon>
        <taxon>Ascomycota</taxon>
        <taxon>Pezizomycotina</taxon>
        <taxon>Sordariomycetes</taxon>
        <taxon>Hypocreomycetidae</taxon>
        <taxon>Hypocreales</taxon>
        <taxon>Cordycipitaceae</taxon>
        <taxon>Cordyceps</taxon>
    </lineage>
</organism>
<evidence type="ECO:0000313" key="5">
    <source>
        <dbReference type="Proteomes" id="UP000001610"/>
    </source>
</evidence>
<dbReference type="InterPro" id="IPR004843">
    <property type="entry name" value="Calcineurin-like_PHP"/>
</dbReference>
<sequence length="739" mass="81755">MQVHNRESRPSTIEAAHPLHDSAECFAYLYSPPQNNNDFSAGISGGLLWLIGFGPAESLVEEKKMRLATLVAALAAVADVATAIQTASQTALPTRRPEDMDVNVTLPHVPSSKSAEIWDDFKHEATCKGCQVKHPSSLVLLSMLALLKALANFGEDVFVTAAQSICKLSKVEDADVCDGFMNLEGPTVQRLLKEISIYGRTSKLLCGAMLGLCNIPAPIPLQFALPPKNVTAPRQRVSGMTPIKVVHFSDIHVDHHYAVGTNTQCTKPVCCRPYTTSDEVGETQNPAGPFGDHNCDTPESLERSMYDAIRKVVPDAAFSIFTGDIVDHHIWSRSKKSNIDEIHASMQVMDKQLNIVYGTVGNHEMSPANLFPSKAYKRGGKEDIKWLYELVAGYWLKSTGQGTQKDISTIGAYAAKNPRGKLRIISINTNMYYRNNFELFHEVMEQDPNGQFEWLVRQLLSAEKEGDRVYIIGHMPMGDIDALHDGSNAFDAIVNRFSDTIAAMFFGHTHVDHFQLHYANYTARNFDSARVMSYIAPALTPTSGMPSFRVYDVDPVTFAVLDAVTYIADMDHPTFQTAGPVWSRYYSAKETYGALLTPPLTDPAAELSPAFWHNVTEVFEADEDAFNKYMVRKSRGWKPQQCSAACRDGEICMLRGGRAQDNCHKSKPDLHLRKRDGMGPAGTHDHCGASGIAMMLSKLVTEKRALERIEAIVDTEGARVPTPIWFPTPRPKKPKSTKS</sequence>
<dbReference type="KEGG" id="cmt:CCM_03231"/>
<dbReference type="VEuPathDB" id="FungiDB:CCM_03231"/>
<evidence type="ECO:0000256" key="2">
    <source>
        <dbReference type="ARBA" id="ARBA00023180"/>
    </source>
</evidence>
<evidence type="ECO:0000313" key="4">
    <source>
        <dbReference type="EMBL" id="EGX94959.1"/>
    </source>
</evidence>
<dbReference type="STRING" id="983644.G3J9I2"/>
<dbReference type="RefSeq" id="XP_006668445.1">
    <property type="nucleotide sequence ID" value="XM_006668382.1"/>
</dbReference>
<dbReference type="Pfam" id="PF00149">
    <property type="entry name" value="Metallophos"/>
    <property type="match status" value="1"/>
</dbReference>
<dbReference type="Proteomes" id="UP000001610">
    <property type="component" value="Unassembled WGS sequence"/>
</dbReference>
<dbReference type="PANTHER" id="PTHR10340">
    <property type="entry name" value="SPHINGOMYELIN PHOSPHODIESTERASE"/>
    <property type="match status" value="1"/>
</dbReference>
<dbReference type="SUPFAM" id="SSF56300">
    <property type="entry name" value="Metallo-dependent phosphatases"/>
    <property type="match status" value="1"/>
</dbReference>
<feature type="domain" description="Calcineurin-like phosphoesterase" evidence="3">
    <location>
        <begin position="243"/>
        <end position="511"/>
    </location>
</feature>
<dbReference type="HOGENOM" id="CLU_014743_1_0_1"/>
<dbReference type="InParanoid" id="G3J9I2"/>
<proteinExistence type="predicted"/>
<evidence type="ECO:0000259" key="3">
    <source>
        <dbReference type="Pfam" id="PF00149"/>
    </source>
</evidence>
<dbReference type="EMBL" id="JH126400">
    <property type="protein sequence ID" value="EGX94959.1"/>
    <property type="molecule type" value="Genomic_DNA"/>
</dbReference>
<name>G3J9I2_CORMM</name>
<dbReference type="GeneID" id="18165257"/>
<keyword evidence="1" id="KW-0378">Hydrolase</keyword>
<dbReference type="OMA" id="CYMKKIY"/>
<gene>
    <name evidence="4" type="ORF">CCM_03231</name>
</gene>
<dbReference type="eggNOG" id="KOG3770">
    <property type="taxonomic scope" value="Eukaryota"/>
</dbReference>
<dbReference type="Gene3D" id="3.60.21.10">
    <property type="match status" value="1"/>
</dbReference>
<keyword evidence="5" id="KW-1185">Reference proteome</keyword>
<dbReference type="PANTHER" id="PTHR10340:SF34">
    <property type="entry name" value="SPHINGOMYELIN PHOSPHODIESTERASE"/>
    <property type="match status" value="1"/>
</dbReference>
<accession>G3J9I2</accession>
<dbReference type="InterPro" id="IPR029052">
    <property type="entry name" value="Metallo-depent_PP-like"/>
</dbReference>
<protein>
    <submittedName>
        <fullName evidence="4">Acid sphingomyelinase, putative</fullName>
    </submittedName>
</protein>
<dbReference type="CDD" id="cd00842">
    <property type="entry name" value="MPP_ASMase"/>
    <property type="match status" value="1"/>
</dbReference>
<dbReference type="GO" id="GO:0008081">
    <property type="term" value="F:phosphoric diester hydrolase activity"/>
    <property type="evidence" value="ECO:0007669"/>
    <property type="project" value="TreeGrafter"/>
</dbReference>
<dbReference type="OrthoDB" id="282973at2759"/>
<keyword evidence="2" id="KW-0325">Glycoprotein</keyword>
<dbReference type="InterPro" id="IPR041805">
    <property type="entry name" value="ASMase/PPN1_MPP"/>
</dbReference>
<reference evidence="4 5" key="1">
    <citation type="journal article" date="2011" name="Genome Biol.">
        <title>Genome sequence of the insect pathogenic fungus Cordyceps militaris, a valued traditional Chinese medicine.</title>
        <authorList>
            <person name="Zheng P."/>
            <person name="Xia Y."/>
            <person name="Xiao G."/>
            <person name="Xiong C."/>
            <person name="Hu X."/>
            <person name="Zhang S."/>
            <person name="Zheng H."/>
            <person name="Huang Y."/>
            <person name="Zhou Y."/>
            <person name="Wang S."/>
            <person name="Zhao G.P."/>
            <person name="Liu X."/>
            <person name="St Leger R.J."/>
            <person name="Wang C."/>
        </authorList>
    </citation>
    <scope>NUCLEOTIDE SEQUENCE [LARGE SCALE GENOMIC DNA]</scope>
    <source>
        <strain evidence="4 5">CM01</strain>
    </source>
</reference>
<dbReference type="AlphaFoldDB" id="G3J9I2"/>